<dbReference type="GO" id="GO:0005886">
    <property type="term" value="C:plasma membrane"/>
    <property type="evidence" value="ECO:0007669"/>
    <property type="project" value="UniProtKB-SubCell"/>
</dbReference>
<feature type="transmembrane region" description="Helical" evidence="9">
    <location>
        <begin position="529"/>
        <end position="551"/>
    </location>
</feature>
<evidence type="ECO:0000256" key="9">
    <source>
        <dbReference type="SAM" id="Phobius"/>
    </source>
</evidence>
<feature type="transmembrane region" description="Helical" evidence="9">
    <location>
        <begin position="502"/>
        <end position="523"/>
    </location>
</feature>
<keyword evidence="2" id="KW-1003">Cell membrane</keyword>
<keyword evidence="11" id="KW-1185">Reference proteome</keyword>
<feature type="transmembrane region" description="Helical" evidence="9">
    <location>
        <begin position="320"/>
        <end position="340"/>
    </location>
</feature>
<dbReference type="RefSeq" id="WP_203666823.1">
    <property type="nucleotide sequence ID" value="NZ_BONO01000001.1"/>
</dbReference>
<organism evidence="10 11">
    <name type="scientific">Cellulomonas pakistanensis</name>
    <dbReference type="NCBI Taxonomy" id="992287"/>
    <lineage>
        <taxon>Bacteria</taxon>
        <taxon>Bacillati</taxon>
        <taxon>Actinomycetota</taxon>
        <taxon>Actinomycetes</taxon>
        <taxon>Micrococcales</taxon>
        <taxon>Cellulomonadaceae</taxon>
        <taxon>Cellulomonas</taxon>
    </lineage>
</organism>
<evidence type="ECO:0000256" key="1">
    <source>
        <dbReference type="ARBA" id="ARBA00004651"/>
    </source>
</evidence>
<dbReference type="PANTHER" id="PTHR47019">
    <property type="entry name" value="LIPID II FLIPPASE MURJ"/>
    <property type="match status" value="1"/>
</dbReference>
<dbReference type="GO" id="GO:0008360">
    <property type="term" value="P:regulation of cell shape"/>
    <property type="evidence" value="ECO:0007669"/>
    <property type="project" value="UniProtKB-KW"/>
</dbReference>
<dbReference type="Proteomes" id="UP000642125">
    <property type="component" value="Unassembled WGS sequence"/>
</dbReference>
<feature type="transmembrane region" description="Helical" evidence="9">
    <location>
        <begin position="459"/>
        <end position="481"/>
    </location>
</feature>
<reference evidence="10" key="1">
    <citation type="submission" date="2021-01" db="EMBL/GenBank/DDBJ databases">
        <title>Whole genome shotgun sequence of Cellulomonas pakistanensis NBRC 110800.</title>
        <authorList>
            <person name="Komaki H."/>
            <person name="Tamura T."/>
        </authorList>
    </citation>
    <scope>NUCLEOTIDE SEQUENCE</scope>
    <source>
        <strain evidence="10">NBRC 110800</strain>
    </source>
</reference>
<evidence type="ECO:0000256" key="8">
    <source>
        <dbReference type="SAM" id="MobiDB-lite"/>
    </source>
</evidence>
<name>A0A919U4Y9_9CELL</name>
<dbReference type="InterPro" id="IPR051050">
    <property type="entry name" value="Lipid_II_flippase_MurJ/MviN"/>
</dbReference>
<feature type="region of interest" description="Disordered" evidence="8">
    <location>
        <begin position="1"/>
        <end position="38"/>
    </location>
</feature>
<protein>
    <submittedName>
        <fullName evidence="10">Lipid II flippase MurJ</fullName>
    </submittedName>
</protein>
<evidence type="ECO:0000256" key="7">
    <source>
        <dbReference type="ARBA" id="ARBA00023136"/>
    </source>
</evidence>
<keyword evidence="7 9" id="KW-0472">Membrane</keyword>
<dbReference type="GO" id="GO:0009252">
    <property type="term" value="P:peptidoglycan biosynthetic process"/>
    <property type="evidence" value="ECO:0007669"/>
    <property type="project" value="UniProtKB-KW"/>
</dbReference>
<feature type="compositionally biased region" description="Gly residues" evidence="8">
    <location>
        <begin position="21"/>
        <end position="32"/>
    </location>
</feature>
<sequence length="570" mass="58499">MTTPASDARAGDPDGTAAGTTAGGGTDGGAGAPAGASTPAVGLRRSSLVMASGTAASRVLGVVNTALLGWAIGLTGEVANAFSVANKLPNTLYLLIAGGVLNAVLVPQVVRAYRRADGQQYVDRLLTVGVVGLLGLTLVLTAAAPLFVAFYSSFPDPEVTRLATALAFWCIPQVFFYGLYSLLGQVLNARGSFGPYMWAPVVNNVVFVVGLLVLVQVAGRTGEGDTAGDWTAGQTALLGGAATLGIVVQALVLLVPLYRSGFRYRPRWGLRGSGLGSAGRVATWTFLGLLIGQVGVWRISVVASSVATEGAAGNAVYDRAFLIFMLPHSLVTVSLATALFTRLSGRAASGDAAGVRTDLSLGLRTVGVFTVLATTGIAVLAFPLGRALFPDQPDGEVHALAMSVVALVLGLVAFGVWSLCQRVYYAYEDARSMVPVQLLMAAVVVGGTELGRATLDDRYWVAAACLSMAVSYAVGAVVALVSVRRRLGGVDGRRVLTLHLKAAVGAVLAAGAGLGLLALLGPVDSWGRAVLACVLGGALMTAVYVGVLALLRVRELRTLAAPVLRRLGRG</sequence>
<dbReference type="PANTHER" id="PTHR47019:SF1">
    <property type="entry name" value="LIPID II FLIPPASE MURJ"/>
    <property type="match status" value="1"/>
</dbReference>
<evidence type="ECO:0000256" key="3">
    <source>
        <dbReference type="ARBA" id="ARBA00022692"/>
    </source>
</evidence>
<feature type="transmembrane region" description="Helical" evidence="9">
    <location>
        <begin position="361"/>
        <end position="385"/>
    </location>
</feature>
<evidence type="ECO:0000313" key="11">
    <source>
        <dbReference type="Proteomes" id="UP000642125"/>
    </source>
</evidence>
<dbReference type="GO" id="GO:0015648">
    <property type="term" value="F:lipid-linked peptidoglycan transporter activity"/>
    <property type="evidence" value="ECO:0007669"/>
    <property type="project" value="TreeGrafter"/>
</dbReference>
<feature type="transmembrane region" description="Helical" evidence="9">
    <location>
        <begin position="397"/>
        <end position="420"/>
    </location>
</feature>
<feature type="transmembrane region" description="Helical" evidence="9">
    <location>
        <begin position="432"/>
        <end position="453"/>
    </location>
</feature>
<keyword evidence="6 9" id="KW-1133">Transmembrane helix</keyword>
<feature type="transmembrane region" description="Helical" evidence="9">
    <location>
        <begin position="279"/>
        <end position="300"/>
    </location>
</feature>
<feature type="transmembrane region" description="Helical" evidence="9">
    <location>
        <begin position="195"/>
        <end position="217"/>
    </location>
</feature>
<evidence type="ECO:0000313" key="10">
    <source>
        <dbReference type="EMBL" id="GIG34780.1"/>
    </source>
</evidence>
<gene>
    <name evidence="10" type="ORF">Cpa01nite_01610</name>
</gene>
<evidence type="ECO:0000256" key="4">
    <source>
        <dbReference type="ARBA" id="ARBA00022960"/>
    </source>
</evidence>
<feature type="transmembrane region" description="Helical" evidence="9">
    <location>
        <begin position="48"/>
        <end position="72"/>
    </location>
</feature>
<keyword evidence="3 9" id="KW-0812">Transmembrane</keyword>
<evidence type="ECO:0000256" key="5">
    <source>
        <dbReference type="ARBA" id="ARBA00022984"/>
    </source>
</evidence>
<keyword evidence="5" id="KW-0573">Peptidoglycan synthesis</keyword>
<dbReference type="PRINTS" id="PR01806">
    <property type="entry name" value="VIRFACTRMVIN"/>
</dbReference>
<dbReference type="Pfam" id="PF03023">
    <property type="entry name" value="MurJ"/>
    <property type="match status" value="1"/>
</dbReference>
<evidence type="ECO:0000256" key="6">
    <source>
        <dbReference type="ARBA" id="ARBA00022989"/>
    </source>
</evidence>
<comment type="subcellular location">
    <subcellularLocation>
        <location evidence="1">Cell membrane</location>
        <topology evidence="1">Multi-pass membrane protein</topology>
    </subcellularLocation>
</comment>
<dbReference type="EMBL" id="BONO01000001">
    <property type="protein sequence ID" value="GIG34780.1"/>
    <property type="molecule type" value="Genomic_DNA"/>
</dbReference>
<feature type="transmembrane region" description="Helical" evidence="9">
    <location>
        <begin position="237"/>
        <end position="258"/>
    </location>
</feature>
<dbReference type="InterPro" id="IPR004268">
    <property type="entry name" value="MurJ"/>
</dbReference>
<dbReference type="AlphaFoldDB" id="A0A919U4Y9"/>
<dbReference type="GO" id="GO:0034204">
    <property type="term" value="P:lipid translocation"/>
    <property type="evidence" value="ECO:0007669"/>
    <property type="project" value="TreeGrafter"/>
</dbReference>
<accession>A0A919U4Y9</accession>
<proteinExistence type="predicted"/>
<keyword evidence="4" id="KW-0133">Cell shape</keyword>
<evidence type="ECO:0000256" key="2">
    <source>
        <dbReference type="ARBA" id="ARBA00022475"/>
    </source>
</evidence>
<feature type="transmembrane region" description="Helical" evidence="9">
    <location>
        <begin position="125"/>
        <end position="150"/>
    </location>
</feature>
<feature type="transmembrane region" description="Helical" evidence="9">
    <location>
        <begin position="92"/>
        <end position="113"/>
    </location>
</feature>
<feature type="transmembrane region" description="Helical" evidence="9">
    <location>
        <begin position="162"/>
        <end position="183"/>
    </location>
</feature>
<comment type="caution">
    <text evidence="10">The sequence shown here is derived from an EMBL/GenBank/DDBJ whole genome shotgun (WGS) entry which is preliminary data.</text>
</comment>